<evidence type="ECO:0000256" key="2">
    <source>
        <dbReference type="SAM" id="MobiDB-lite"/>
    </source>
</evidence>
<keyword evidence="1" id="KW-0813">Transport</keyword>
<dbReference type="InterPro" id="IPR036871">
    <property type="entry name" value="PX_dom_sf"/>
</dbReference>
<reference evidence="4 5" key="1">
    <citation type="submission" date="2020-11" db="EMBL/GenBank/DDBJ databases">
        <title>Kefir isolates.</title>
        <authorList>
            <person name="Marcisauskas S."/>
            <person name="Kim Y."/>
            <person name="Blasche S."/>
        </authorList>
    </citation>
    <scope>NUCLEOTIDE SEQUENCE [LARGE SCALE GENOMIC DNA]</scope>
    <source>
        <strain evidence="4 5">OG2</strain>
    </source>
</reference>
<dbReference type="AlphaFoldDB" id="A0A9P6W662"/>
<dbReference type="InterPro" id="IPR001683">
    <property type="entry name" value="PX_dom"/>
</dbReference>
<dbReference type="CDD" id="cd07625">
    <property type="entry name" value="BAR_Vps17p"/>
    <property type="match status" value="1"/>
</dbReference>
<dbReference type="Gene3D" id="3.30.1520.10">
    <property type="entry name" value="Phox-like domain"/>
    <property type="match status" value="1"/>
</dbReference>
<dbReference type="SUPFAM" id="SSF64268">
    <property type="entry name" value="PX domain"/>
    <property type="match status" value="1"/>
</dbReference>
<dbReference type="GO" id="GO:0005768">
    <property type="term" value="C:endosome"/>
    <property type="evidence" value="ECO:0007669"/>
    <property type="project" value="TreeGrafter"/>
</dbReference>
<keyword evidence="1" id="KW-0653">Protein transport</keyword>
<organism evidence="4 5">
    <name type="scientific">Maudiozyma exigua</name>
    <name type="common">Yeast</name>
    <name type="synonym">Kazachstania exigua</name>
    <dbReference type="NCBI Taxonomy" id="34358"/>
    <lineage>
        <taxon>Eukaryota</taxon>
        <taxon>Fungi</taxon>
        <taxon>Dikarya</taxon>
        <taxon>Ascomycota</taxon>
        <taxon>Saccharomycotina</taxon>
        <taxon>Saccharomycetes</taxon>
        <taxon>Saccharomycetales</taxon>
        <taxon>Saccharomycetaceae</taxon>
        <taxon>Maudiozyma</taxon>
    </lineage>
</organism>
<dbReference type="InterPro" id="IPR053055">
    <property type="entry name" value="VPS17"/>
</dbReference>
<evidence type="ECO:0000313" key="5">
    <source>
        <dbReference type="Proteomes" id="UP000750334"/>
    </source>
</evidence>
<dbReference type="GO" id="GO:0030905">
    <property type="term" value="C:retromer, tubulation complex"/>
    <property type="evidence" value="ECO:0007669"/>
    <property type="project" value="TreeGrafter"/>
</dbReference>
<dbReference type="OrthoDB" id="9976382at2759"/>
<dbReference type="GO" id="GO:0005829">
    <property type="term" value="C:cytosol"/>
    <property type="evidence" value="ECO:0007669"/>
    <property type="project" value="GOC"/>
</dbReference>
<dbReference type="PIRSF" id="PIRSF011791">
    <property type="entry name" value="Vps17"/>
    <property type="match status" value="1"/>
</dbReference>
<gene>
    <name evidence="4" type="primary">VPS17</name>
    <name evidence="4" type="ORF">C6P45_000493</name>
</gene>
<comment type="function">
    <text evidence="1">Component of the membrane-associated retromer complex which is essential in endosome-to-Golgi retrograde transport.</text>
</comment>
<accession>A0A9P6W662</accession>
<evidence type="ECO:0000313" key="4">
    <source>
        <dbReference type="EMBL" id="KAG0664937.1"/>
    </source>
</evidence>
<evidence type="ECO:0000259" key="3">
    <source>
        <dbReference type="SMART" id="SM00312"/>
    </source>
</evidence>
<dbReference type="Gene3D" id="1.20.1270.60">
    <property type="entry name" value="Arfaptin homology (AH) domain/BAR domain"/>
    <property type="match status" value="1"/>
</dbReference>
<dbReference type="InterPro" id="IPR027267">
    <property type="entry name" value="AH/BAR_dom_sf"/>
</dbReference>
<proteinExistence type="inferred from homology"/>
<dbReference type="PANTHER" id="PTHR47433">
    <property type="entry name" value="VACUOLAR PROTEIN SORTING-ASSOCIATED PROTEIN 17"/>
    <property type="match status" value="1"/>
</dbReference>
<feature type="domain" description="PX" evidence="3">
    <location>
        <begin position="116"/>
        <end position="234"/>
    </location>
</feature>
<feature type="region of interest" description="Disordered" evidence="2">
    <location>
        <begin position="1"/>
        <end position="75"/>
    </location>
</feature>
<dbReference type="PANTHER" id="PTHR47433:SF1">
    <property type="entry name" value="VACUOLAR PROTEIN SORTING-ASSOCIATED PROTEIN 17"/>
    <property type="match status" value="1"/>
</dbReference>
<dbReference type="Proteomes" id="UP000750334">
    <property type="component" value="Unassembled WGS sequence"/>
</dbReference>
<keyword evidence="5" id="KW-1185">Reference proteome</keyword>
<comment type="subunit">
    <text evidence="1">Component of the retromer complex.</text>
</comment>
<protein>
    <recommendedName>
        <fullName evidence="1">Vacuolar protein sorting-associated protein 17</fullName>
    </recommendedName>
</protein>
<dbReference type="Pfam" id="PF00787">
    <property type="entry name" value="PX"/>
    <property type="match status" value="1"/>
</dbReference>
<evidence type="ECO:0000256" key="1">
    <source>
        <dbReference type="PIRNR" id="PIRNR011791"/>
    </source>
</evidence>
<dbReference type="EMBL" id="PUHR01000115">
    <property type="protein sequence ID" value="KAG0664937.1"/>
    <property type="molecule type" value="Genomic_DNA"/>
</dbReference>
<dbReference type="GO" id="GO:0032266">
    <property type="term" value="F:phosphatidylinositol-3-phosphate binding"/>
    <property type="evidence" value="ECO:0007669"/>
    <property type="project" value="TreeGrafter"/>
</dbReference>
<dbReference type="GO" id="GO:0042147">
    <property type="term" value="P:retrograde transport, endosome to Golgi"/>
    <property type="evidence" value="ECO:0007669"/>
    <property type="project" value="InterPro"/>
</dbReference>
<name>A0A9P6W662_MAUEX</name>
<dbReference type="GO" id="GO:0006886">
    <property type="term" value="P:intracellular protein transport"/>
    <property type="evidence" value="ECO:0007669"/>
    <property type="project" value="TreeGrafter"/>
</dbReference>
<dbReference type="InterPro" id="IPR014461">
    <property type="entry name" value="Retromer_complex_Vps17"/>
</dbReference>
<feature type="region of interest" description="Disordered" evidence="2">
    <location>
        <begin position="485"/>
        <end position="517"/>
    </location>
</feature>
<sequence>MSSSTPYEDHDPLTDNPFADHSSAVTEPSHIRPPDDNDDDDDDKESTLEHEPVIQEEESNQLAVNGAHSDASQETIPSTGTVAANKNIQQEEQTSSEPVPTVDITKVLPERKDIGIYSLIIKVTGLERTGSISNKRENPTIIFDCSTNIPTFRKRKHKKLRKSIEEFQNLFKFLNNNIPESFIPSIPSTYTNYGINNEEDHDTTINNFQEWFNRICGDPLILRNEELAFFIESDYGTYIPINPSVAPISGLKRKTLKQLAPPFDESLPLAEFRPMVKSIYVNVQNIQEKLLKASKTRRLLVQEENEFGQKFGTLTTNNENESKLYKRYGKIMTAVGDINSIIATMDMATLYDGLEWIVQDSYIVKESLTNRHFIMRDLLQAQQNCKNKQEMTRKLRSRRDANPIKVEDAIRSLKIASTTEQNLTLKLHRVTGNMVIERSEWVNWYEKWLIKSIKMHTLRRIEYERKKLSLLERVRSEVRRADMKGGLSRLGRHTVSKKEDEVSQSTQGDSWTGEVRRHSQQEINTVLHTEFDKSLSIESTHPEGTSADTALNSENKDTNMLDAKSAAHMLGISTYNGR</sequence>
<comment type="similarity">
    <text evidence="1">Belongs to the VPS17 family.</text>
</comment>
<dbReference type="SMART" id="SM00312">
    <property type="entry name" value="PX"/>
    <property type="match status" value="1"/>
</dbReference>
<comment type="caution">
    <text evidence="4">The sequence shown here is derived from an EMBL/GenBank/DDBJ whole genome shotgun (WGS) entry which is preliminary data.</text>
</comment>